<dbReference type="OrthoDB" id="2305901at2759"/>
<accession>A0A6A7AG32</accession>
<dbReference type="InterPro" id="IPR032675">
    <property type="entry name" value="LRR_dom_sf"/>
</dbReference>
<dbReference type="SUPFAM" id="SSF52047">
    <property type="entry name" value="RNI-like"/>
    <property type="match status" value="1"/>
</dbReference>
<protein>
    <recommendedName>
        <fullName evidence="3">RNI-like protein</fullName>
    </recommendedName>
</protein>
<name>A0A6A7AG32_9PLEO</name>
<dbReference type="AlphaFoldDB" id="A0A6A7AG32"/>
<sequence length="612" mass="68030">MGTRHPATAMANRHIVSLILHHLSDMKYKDRRQGGPDQPVEFLEFRPTLVPSILVNKLWADVSISILWKRYPHLLALKSIPASRRQWYADRVERVFIVSPPPDDAEDLAYLEDLVWPSLKNLELEIDWQKHGNSISRMLHASLEHLEFSGEQSGGSKYIAETVLPALLDPCKFLQSIRIGPDMINSVDAIHSQVLANLLTTNAAIRDIRIMNANFIGNNKLFEYLTKRSNLEVLEIDLDPGLQLLPFFAGAQDLFRSLRKLHVMCYPETACALPAHLPSIEELSLDIARVPDQSLQGTDFSVLDDLLKVNIGQLALDFPSATSLPFLNGTSLIELATACPQLKDLTLLASEPAAINGSKISSAQFGGFCRRAPNLVNLSLKLHPGTNLAKHCHNLEVLRLKISLQLPLLPTSSAASGLRGIQDSPFIQASQKDDYIEIKAFATHTTASVQPLFPSLVHLALARPQSVLSVTADTYAASSISQASSEADPLLEEDLLDILEAWGDWTGHDNDSLNYFLPREEPLASTWEFLSGIEQDLWEDGASNGDDRFADDGDWDRASLVNEFPEDDDYGNGEYLHAYDDEPEDMNTPVDERQAWYKDSKAYTRTGAPGHI</sequence>
<keyword evidence="2" id="KW-1185">Reference proteome</keyword>
<dbReference type="EMBL" id="MU006217">
    <property type="protein sequence ID" value="KAF2831864.1"/>
    <property type="molecule type" value="Genomic_DNA"/>
</dbReference>
<dbReference type="Gene3D" id="3.80.10.10">
    <property type="entry name" value="Ribonuclease Inhibitor"/>
    <property type="match status" value="1"/>
</dbReference>
<evidence type="ECO:0000313" key="2">
    <source>
        <dbReference type="Proteomes" id="UP000799424"/>
    </source>
</evidence>
<gene>
    <name evidence="1" type="ORF">CC86DRAFT_442318</name>
</gene>
<reference evidence="1" key="1">
    <citation type="journal article" date="2020" name="Stud. Mycol.">
        <title>101 Dothideomycetes genomes: a test case for predicting lifestyles and emergence of pathogens.</title>
        <authorList>
            <person name="Haridas S."/>
            <person name="Albert R."/>
            <person name="Binder M."/>
            <person name="Bloem J."/>
            <person name="Labutti K."/>
            <person name="Salamov A."/>
            <person name="Andreopoulos B."/>
            <person name="Baker S."/>
            <person name="Barry K."/>
            <person name="Bills G."/>
            <person name="Bluhm B."/>
            <person name="Cannon C."/>
            <person name="Castanera R."/>
            <person name="Culley D."/>
            <person name="Daum C."/>
            <person name="Ezra D."/>
            <person name="Gonzalez J."/>
            <person name="Henrissat B."/>
            <person name="Kuo A."/>
            <person name="Liang C."/>
            <person name="Lipzen A."/>
            <person name="Lutzoni F."/>
            <person name="Magnuson J."/>
            <person name="Mondo S."/>
            <person name="Nolan M."/>
            <person name="Ohm R."/>
            <person name="Pangilinan J."/>
            <person name="Park H.-J."/>
            <person name="Ramirez L."/>
            <person name="Alfaro M."/>
            <person name="Sun H."/>
            <person name="Tritt A."/>
            <person name="Yoshinaga Y."/>
            <person name="Zwiers L.-H."/>
            <person name="Turgeon B."/>
            <person name="Goodwin S."/>
            <person name="Spatafora J."/>
            <person name="Crous P."/>
            <person name="Grigoriev I."/>
        </authorList>
    </citation>
    <scope>NUCLEOTIDE SEQUENCE</scope>
    <source>
        <strain evidence="1">CBS 113818</strain>
    </source>
</reference>
<organism evidence="1 2">
    <name type="scientific">Ophiobolus disseminans</name>
    <dbReference type="NCBI Taxonomy" id="1469910"/>
    <lineage>
        <taxon>Eukaryota</taxon>
        <taxon>Fungi</taxon>
        <taxon>Dikarya</taxon>
        <taxon>Ascomycota</taxon>
        <taxon>Pezizomycotina</taxon>
        <taxon>Dothideomycetes</taxon>
        <taxon>Pleosporomycetidae</taxon>
        <taxon>Pleosporales</taxon>
        <taxon>Pleosporineae</taxon>
        <taxon>Phaeosphaeriaceae</taxon>
        <taxon>Ophiobolus</taxon>
    </lineage>
</organism>
<dbReference type="Proteomes" id="UP000799424">
    <property type="component" value="Unassembled WGS sequence"/>
</dbReference>
<evidence type="ECO:0000313" key="1">
    <source>
        <dbReference type="EMBL" id="KAF2831864.1"/>
    </source>
</evidence>
<evidence type="ECO:0008006" key="3">
    <source>
        <dbReference type="Google" id="ProtNLM"/>
    </source>
</evidence>
<proteinExistence type="predicted"/>